<protein>
    <submittedName>
        <fullName evidence="9">tRNA-yW synthesizing protein</fullName>
    </submittedName>
</protein>
<comment type="caution">
    <text evidence="9">The sequence shown here is derived from an EMBL/GenBank/DDBJ whole genome shotgun (WGS) entry which is preliminary data.</text>
</comment>
<evidence type="ECO:0000256" key="7">
    <source>
        <dbReference type="ARBA" id="ARBA00049400"/>
    </source>
</evidence>
<evidence type="ECO:0000256" key="4">
    <source>
        <dbReference type="ARBA" id="ARBA00022691"/>
    </source>
</evidence>
<keyword evidence="3" id="KW-0808">Transferase</keyword>
<keyword evidence="5" id="KW-0819">tRNA processing</keyword>
<dbReference type="Gene3D" id="3.30.1960.10">
    <property type="entry name" value="tRNA wybutosine-synthesizing-like"/>
    <property type="match status" value="1"/>
</dbReference>
<dbReference type="InterPro" id="IPR003827">
    <property type="entry name" value="tRNA_yW-synthesising"/>
</dbReference>
<keyword evidence="4" id="KW-0949">S-adenosyl-L-methionine</keyword>
<reference evidence="9 10" key="1">
    <citation type="submission" date="2024-03" db="EMBL/GenBank/DDBJ databases">
        <title>Aureococcus anophagefferens CCMP1851 and Kratosvirus quantuckense: Draft genome of a second virus-susceptible host strain in the model system.</title>
        <authorList>
            <person name="Chase E."/>
            <person name="Truchon A.R."/>
            <person name="Schepens W."/>
            <person name="Wilhelm S.W."/>
        </authorList>
    </citation>
    <scope>NUCLEOTIDE SEQUENCE [LARGE SCALE GENOMIC DNA]</scope>
    <source>
        <strain evidence="9 10">CCMP1851</strain>
    </source>
</reference>
<feature type="domain" description="SAM-dependent methyltransferase TRM5/TYW2-type" evidence="8">
    <location>
        <begin position="332"/>
        <end position="605"/>
    </location>
</feature>
<evidence type="ECO:0000256" key="2">
    <source>
        <dbReference type="ARBA" id="ARBA00022603"/>
    </source>
</evidence>
<dbReference type="Gene3D" id="3.40.50.150">
    <property type="entry name" value="Vaccinia Virus protein VP39"/>
    <property type="match status" value="1"/>
</dbReference>
<comment type="catalytic activity">
    <reaction evidence="7">
        <text>4-demethylwyosine(37) in tRNA(Phe) + S-adenosyl-L-methionine = 4-demethyl-7-[(3S)-3-amino-3-carboxypropyl]wyosine(37) in tRNA(Phe) + S-methyl-5'-thioadenosine + H(+)</text>
        <dbReference type="Rhea" id="RHEA:36355"/>
        <dbReference type="Rhea" id="RHEA-COMP:10164"/>
        <dbReference type="Rhea" id="RHEA-COMP:10378"/>
        <dbReference type="ChEBI" id="CHEBI:15378"/>
        <dbReference type="ChEBI" id="CHEBI:17509"/>
        <dbReference type="ChEBI" id="CHEBI:59789"/>
        <dbReference type="ChEBI" id="CHEBI:64315"/>
        <dbReference type="ChEBI" id="CHEBI:73550"/>
        <dbReference type="EC" id="2.5.1.114"/>
    </reaction>
</comment>
<evidence type="ECO:0000256" key="6">
    <source>
        <dbReference type="ARBA" id="ARBA00049202"/>
    </source>
</evidence>
<name>A0ABR1G720_AURAN</name>
<dbReference type="PROSITE" id="PS51684">
    <property type="entry name" value="SAM_MT_TRM5_TYW2"/>
    <property type="match status" value="1"/>
</dbReference>
<evidence type="ECO:0000256" key="3">
    <source>
        <dbReference type="ARBA" id="ARBA00022679"/>
    </source>
</evidence>
<dbReference type="EMBL" id="JBBJCI010000083">
    <property type="protein sequence ID" value="KAK7249105.1"/>
    <property type="molecule type" value="Genomic_DNA"/>
</dbReference>
<organism evidence="9 10">
    <name type="scientific">Aureococcus anophagefferens</name>
    <name type="common">Harmful bloom alga</name>
    <dbReference type="NCBI Taxonomy" id="44056"/>
    <lineage>
        <taxon>Eukaryota</taxon>
        <taxon>Sar</taxon>
        <taxon>Stramenopiles</taxon>
        <taxon>Ochrophyta</taxon>
        <taxon>Pelagophyceae</taxon>
        <taxon>Pelagomonadales</taxon>
        <taxon>Pelagomonadaceae</taxon>
        <taxon>Aureococcus</taxon>
    </lineage>
</organism>
<dbReference type="InterPro" id="IPR036602">
    <property type="entry name" value="tRNA_yW-synthesising-like_sf"/>
</dbReference>
<dbReference type="PANTHER" id="PTHR23245:SF25">
    <property type="entry name" value="TRNA WYBUTOSINE-SYNTHESIZING PROTEIN 2 HOMOLOG"/>
    <property type="match status" value="1"/>
</dbReference>
<dbReference type="SUPFAM" id="SSF111278">
    <property type="entry name" value="SSo0622-like"/>
    <property type="match status" value="1"/>
</dbReference>
<dbReference type="Proteomes" id="UP001363151">
    <property type="component" value="Unassembled WGS sequence"/>
</dbReference>
<gene>
    <name evidence="9" type="ORF">SO694_00044290</name>
</gene>
<evidence type="ECO:0000256" key="1">
    <source>
        <dbReference type="ARBA" id="ARBA00004797"/>
    </source>
</evidence>
<accession>A0ABR1G720</accession>
<dbReference type="Pfam" id="PF02676">
    <property type="entry name" value="TYW3"/>
    <property type="match status" value="1"/>
</dbReference>
<dbReference type="SUPFAM" id="SSF53335">
    <property type="entry name" value="S-adenosyl-L-methionine-dependent methyltransferases"/>
    <property type="match status" value="1"/>
</dbReference>
<keyword evidence="10" id="KW-1185">Reference proteome</keyword>
<dbReference type="Pfam" id="PF02475">
    <property type="entry name" value="TRM5-TYW2_MTfase"/>
    <property type="match status" value="1"/>
</dbReference>
<keyword evidence="2" id="KW-0489">Methyltransferase</keyword>
<evidence type="ECO:0000256" key="5">
    <source>
        <dbReference type="ARBA" id="ARBA00022694"/>
    </source>
</evidence>
<dbReference type="InterPro" id="IPR056743">
    <property type="entry name" value="TRM5-TYW2-like_MTfase"/>
</dbReference>
<proteinExistence type="predicted"/>
<evidence type="ECO:0000259" key="8">
    <source>
        <dbReference type="PROSITE" id="PS51684"/>
    </source>
</evidence>
<dbReference type="PANTHER" id="PTHR23245">
    <property type="entry name" value="TRNA METHYLTRANSFERASE"/>
    <property type="match status" value="1"/>
</dbReference>
<sequence length="613" mass="63831">MQQPGACFVEARARAMARLHDTSLDKAPAGGVDVAARPLVAAVNAHARYFTTSTCAGRCAVYASPAGRGDQKRRGKWLFMSHDGVASADVARCLDAIAAEAKRSGEAWTCALKYEPPIAHVRCASLDAAKRLLVVAVGCGYRESGCTLTPGAPAVAVRSVGGAMDAPLGAWSADGGRGVARGDQLDLWTEDARARLAADREKLARLVAAVERDLAGGDGAAATTCAAVVVDKARAKAVKVALELHGAFRKAFNVTPRDGGLAVPCSDDGADALEMEDHPLRAAVVDALDGRELVVVRAVALPAAKRFREKRGGPSLADVVKSRCPGFHPGKWTRLGGDALLVPAALPAADDDVEFWDAVATAAGCAKVFRDAEVAPDGIRSSNRTLLRGPGGADDAWVAIREGGVVYGFDATATMFAKGNNTERMRHGTFACAGETVVDLYAGIGYFSLPLLVKGGAAFAHCCEWAPRTAEALRRNLIANGVDASRYAVHAGDNAAAAPKLAGLADRVSLGLTPTSRAGWPLACLVLRDAGGVCHVHENVKVRGDGAAADRAEFDAWGAAVAAEFARLFAAAGRGAWACDCAFVSRVKDYAPRVHHLVADVVCRPPRPSPRPS</sequence>
<comment type="pathway">
    <text evidence="1">tRNA modification; wybutosine-tRNA(Phe) biosynthesis.</text>
</comment>
<dbReference type="InterPro" id="IPR029063">
    <property type="entry name" value="SAM-dependent_MTases_sf"/>
</dbReference>
<comment type="catalytic activity">
    <reaction evidence="6">
        <text>4-demethyl-7-[(3S)-3-amino-3-carboxypropyl]wyosine(37) in tRNA(Phe) + S-adenosyl-L-methionine = 7-[(3S)-3-amino-3-carboxypropyl]wyosine(37) in tRNA(Phe) + S-adenosyl-L-homocysteine + H(+)</text>
        <dbReference type="Rhea" id="RHEA:36635"/>
        <dbReference type="Rhea" id="RHEA-COMP:10378"/>
        <dbReference type="Rhea" id="RHEA-COMP:10379"/>
        <dbReference type="ChEBI" id="CHEBI:15378"/>
        <dbReference type="ChEBI" id="CHEBI:57856"/>
        <dbReference type="ChEBI" id="CHEBI:59789"/>
        <dbReference type="ChEBI" id="CHEBI:73543"/>
        <dbReference type="ChEBI" id="CHEBI:73550"/>
        <dbReference type="EC" id="2.1.1.282"/>
    </reaction>
</comment>
<evidence type="ECO:0000313" key="10">
    <source>
        <dbReference type="Proteomes" id="UP001363151"/>
    </source>
</evidence>
<dbReference type="InterPro" id="IPR030382">
    <property type="entry name" value="MeTrfase_TRM5/TYW2"/>
</dbReference>
<evidence type="ECO:0000313" key="9">
    <source>
        <dbReference type="EMBL" id="KAK7249105.1"/>
    </source>
</evidence>